<dbReference type="SUPFAM" id="SSF51658">
    <property type="entry name" value="Xylose isomerase-like"/>
    <property type="match status" value="1"/>
</dbReference>
<dbReference type="PANTHER" id="PTHR12110">
    <property type="entry name" value="HYDROXYPYRUVATE ISOMERASE"/>
    <property type="match status" value="1"/>
</dbReference>
<evidence type="ECO:0000313" key="2">
    <source>
        <dbReference type="EMBL" id="MBM9478155.1"/>
    </source>
</evidence>
<proteinExistence type="predicted"/>
<dbReference type="InterPro" id="IPR013022">
    <property type="entry name" value="Xyl_isomerase-like_TIM-brl"/>
</dbReference>
<evidence type="ECO:0000313" key="3">
    <source>
        <dbReference type="Proteomes" id="UP000663801"/>
    </source>
</evidence>
<protein>
    <submittedName>
        <fullName evidence="2">Sugar phosphate isomerase/epimerase</fullName>
    </submittedName>
</protein>
<reference evidence="2" key="1">
    <citation type="submission" date="2021-01" db="EMBL/GenBank/DDBJ databases">
        <title>KCTC 19127 draft genome.</title>
        <authorList>
            <person name="An D."/>
        </authorList>
    </citation>
    <scope>NUCLEOTIDE SEQUENCE</scope>
    <source>
        <strain evidence="2">KCTC 19127</strain>
    </source>
</reference>
<gene>
    <name evidence="2" type="ORF">JL107_17035</name>
</gene>
<dbReference type="Pfam" id="PF01261">
    <property type="entry name" value="AP_endonuc_2"/>
    <property type="match status" value="1"/>
</dbReference>
<dbReference type="GO" id="GO:0016853">
    <property type="term" value="F:isomerase activity"/>
    <property type="evidence" value="ECO:0007669"/>
    <property type="project" value="UniProtKB-KW"/>
</dbReference>
<dbReference type="PANTHER" id="PTHR12110:SF53">
    <property type="entry name" value="BLR5974 PROTEIN"/>
    <property type="match status" value="1"/>
</dbReference>
<dbReference type="AlphaFoldDB" id="A0A939C3Y0"/>
<keyword evidence="3" id="KW-1185">Reference proteome</keyword>
<accession>A0A939C3Y0</accession>
<dbReference type="Proteomes" id="UP000663801">
    <property type="component" value="Unassembled WGS sequence"/>
</dbReference>
<organism evidence="2 3">
    <name type="scientific">Nakamurella flavida</name>
    <dbReference type="NCBI Taxonomy" id="363630"/>
    <lineage>
        <taxon>Bacteria</taxon>
        <taxon>Bacillati</taxon>
        <taxon>Actinomycetota</taxon>
        <taxon>Actinomycetes</taxon>
        <taxon>Nakamurellales</taxon>
        <taxon>Nakamurellaceae</taxon>
        <taxon>Nakamurella</taxon>
    </lineage>
</organism>
<name>A0A939C3Y0_9ACTN</name>
<dbReference type="InterPro" id="IPR050312">
    <property type="entry name" value="IolE/XylAMocC-like"/>
</dbReference>
<comment type="caution">
    <text evidence="2">The sequence shown here is derived from an EMBL/GenBank/DDBJ whole genome shotgun (WGS) entry which is preliminary data.</text>
</comment>
<keyword evidence="2" id="KW-0413">Isomerase</keyword>
<dbReference type="Gene3D" id="3.20.20.150">
    <property type="entry name" value="Divalent-metal-dependent TIM barrel enzymes"/>
    <property type="match status" value="1"/>
</dbReference>
<dbReference type="EMBL" id="JAERWL010000015">
    <property type="protein sequence ID" value="MBM9478155.1"/>
    <property type="molecule type" value="Genomic_DNA"/>
</dbReference>
<evidence type="ECO:0000259" key="1">
    <source>
        <dbReference type="Pfam" id="PF01261"/>
    </source>
</evidence>
<feature type="domain" description="Xylose isomerase-like TIM barrel" evidence="1">
    <location>
        <begin position="61"/>
        <end position="291"/>
    </location>
</feature>
<dbReference type="InterPro" id="IPR036237">
    <property type="entry name" value="Xyl_isomerase-like_sf"/>
</dbReference>
<sequence length="297" mass="32866">MQFGFSSYSFYQRLRTGDMTMFDVIDWVAASEGEHLEIATVSLSQDMTNDTSTLVSDPDFVAALGAKARAAEVPLSNLVIPANFLTDTPEDYEREMRRVQDHIRVADALDIRLFRHDVVTWAHRDTDIADYERCLPIIVDACGEIARFAAGYGITTSVENHGNMVNASERVRRLIHLVDEPNFRTTLDVGNFLVVDEDPVSATMQNMPYASIVHLKDFYIRPVRQDPGPGWLTTAAGNHLLGSIVGYGDMDMRGVLGAVAASGFDGYVSIEFEGIEDCLLGAERGLANTLRILAEIR</sequence>
<dbReference type="RefSeq" id="WP_205258277.1">
    <property type="nucleotide sequence ID" value="NZ_BAAAPV010000002.1"/>
</dbReference>